<keyword evidence="1" id="KW-0812">Transmembrane</keyword>
<feature type="transmembrane region" description="Helical" evidence="1">
    <location>
        <begin position="165"/>
        <end position="185"/>
    </location>
</feature>
<feature type="transmembrane region" description="Helical" evidence="1">
    <location>
        <begin position="86"/>
        <end position="106"/>
    </location>
</feature>
<dbReference type="PANTHER" id="PTHR34679:SF2">
    <property type="entry name" value="OS02G0122500 PROTEIN"/>
    <property type="match status" value="1"/>
</dbReference>
<feature type="transmembrane region" description="Helical" evidence="1">
    <location>
        <begin position="229"/>
        <end position="251"/>
    </location>
</feature>
<dbReference type="Pfam" id="PF13301">
    <property type="entry name" value="DUF4079"/>
    <property type="match status" value="1"/>
</dbReference>
<gene>
    <name evidence="2" type="ORF">C2E21_8901</name>
</gene>
<dbReference type="EMBL" id="LHPG02000023">
    <property type="protein sequence ID" value="PRW20444.1"/>
    <property type="molecule type" value="Genomic_DNA"/>
</dbReference>
<dbReference type="GO" id="GO:0009534">
    <property type="term" value="C:chloroplast thylakoid"/>
    <property type="evidence" value="ECO:0007669"/>
    <property type="project" value="TreeGrafter"/>
</dbReference>
<dbReference type="OrthoDB" id="4914at2759"/>
<reference evidence="2 3" key="1">
    <citation type="journal article" date="2018" name="Plant J.">
        <title>Genome sequences of Chlorella sorokiniana UTEX 1602 and Micractinium conductrix SAG 241.80: implications to maltose excretion by a green alga.</title>
        <authorList>
            <person name="Arriola M.B."/>
            <person name="Velmurugan N."/>
            <person name="Zhang Y."/>
            <person name="Plunkett M.H."/>
            <person name="Hondzo H."/>
            <person name="Barney B.M."/>
        </authorList>
    </citation>
    <scope>NUCLEOTIDE SEQUENCE [LARGE SCALE GENOMIC DNA]</scope>
    <source>
        <strain evidence="3">UTEX 1602</strain>
    </source>
</reference>
<dbReference type="AlphaFoldDB" id="A0A2P6TCR9"/>
<dbReference type="InterPro" id="IPR025067">
    <property type="entry name" value="DUF4079"/>
</dbReference>
<organism evidence="2 3">
    <name type="scientific">Chlorella sorokiniana</name>
    <name type="common">Freshwater green alga</name>
    <dbReference type="NCBI Taxonomy" id="3076"/>
    <lineage>
        <taxon>Eukaryota</taxon>
        <taxon>Viridiplantae</taxon>
        <taxon>Chlorophyta</taxon>
        <taxon>core chlorophytes</taxon>
        <taxon>Trebouxiophyceae</taxon>
        <taxon>Chlorellales</taxon>
        <taxon>Chlorellaceae</taxon>
        <taxon>Chlorella clade</taxon>
        <taxon>Chlorella</taxon>
    </lineage>
</organism>
<dbReference type="Proteomes" id="UP000239899">
    <property type="component" value="Unassembled WGS sequence"/>
</dbReference>
<keyword evidence="1" id="KW-0472">Membrane</keyword>
<proteinExistence type="predicted"/>
<evidence type="ECO:0000256" key="1">
    <source>
        <dbReference type="SAM" id="Phobius"/>
    </source>
</evidence>
<accession>A0A2P6TCR9</accession>
<protein>
    <submittedName>
        <fullName evidence="2">Plant F21F14-40</fullName>
    </submittedName>
</protein>
<evidence type="ECO:0000313" key="3">
    <source>
        <dbReference type="Proteomes" id="UP000239899"/>
    </source>
</evidence>
<dbReference type="STRING" id="3076.A0A2P6TCR9"/>
<keyword evidence="3" id="KW-1185">Reference proteome</keyword>
<feature type="transmembrane region" description="Helical" evidence="1">
    <location>
        <begin position="197"/>
        <end position="217"/>
    </location>
</feature>
<name>A0A2P6TCR9_CHLSO</name>
<dbReference type="PANTHER" id="PTHR34679">
    <property type="match status" value="1"/>
</dbReference>
<sequence length="260" mass="27716">MQALSVSASLVRAPALRSSAVQRTSVRRTATLVRASADRQDAPQAQQELAATALLAAAGLLAPMVLDTEAAQAVPELLKGRTFSLIHPAIMGFLFGGSLWAGYLGFQWRRARELVGVIKEKKAALPPADAEGNRPKTALDGEIAALEAERKELIGKKLNEQHSNWGSLLLGLGVTISVAGGFNTFLRTGKLFPGPHLYAGAAITVLWAVAAALVPYMQKGNDTARTAHIALNCVNILLFAWQVPTGLEIVAKVFEFTSWP</sequence>
<comment type="caution">
    <text evidence="2">The sequence shown here is derived from an EMBL/GenBank/DDBJ whole genome shotgun (WGS) entry which is preliminary data.</text>
</comment>
<evidence type="ECO:0000313" key="2">
    <source>
        <dbReference type="EMBL" id="PRW20444.1"/>
    </source>
</evidence>
<keyword evidence="1" id="KW-1133">Transmembrane helix</keyword>